<keyword evidence="2" id="KW-1185">Reference proteome</keyword>
<dbReference type="Proteomes" id="UP000826212">
    <property type="component" value="Chromosome"/>
</dbReference>
<evidence type="ECO:0000313" key="1">
    <source>
        <dbReference type="EMBL" id="QZE13433.1"/>
    </source>
</evidence>
<proteinExistence type="predicted"/>
<protein>
    <submittedName>
        <fullName evidence="1">Glycosyltransferase</fullName>
    </submittedName>
</protein>
<organism evidence="1 2">
    <name type="scientific">Halosquirtibacter laminarini</name>
    <dbReference type="NCBI Taxonomy" id="3374600"/>
    <lineage>
        <taxon>Bacteria</taxon>
        <taxon>Pseudomonadati</taxon>
        <taxon>Bacteroidota</taxon>
        <taxon>Bacteroidia</taxon>
        <taxon>Marinilabiliales</taxon>
        <taxon>Prolixibacteraceae</taxon>
        <taxon>Halosquirtibacter</taxon>
    </lineage>
</organism>
<evidence type="ECO:0000313" key="2">
    <source>
        <dbReference type="Proteomes" id="UP000826212"/>
    </source>
</evidence>
<accession>A0AC61ND36</accession>
<gene>
    <name evidence="1" type="ORF">K4L44_12695</name>
</gene>
<reference evidence="1" key="1">
    <citation type="submission" date="2021-08" db="EMBL/GenBank/DDBJ databases">
        <title>Novel anaerobic bacterium isolated from sea squirt in East Sea, Republic of Korea.</title>
        <authorList>
            <person name="Nguyen T.H."/>
            <person name="Li Z."/>
            <person name="Lee Y.-J."/>
            <person name="Ko J."/>
            <person name="Kim S.-G."/>
        </authorList>
    </citation>
    <scope>NUCLEOTIDE SEQUENCE</scope>
    <source>
        <strain evidence="1">KCTC 25031</strain>
    </source>
</reference>
<dbReference type="EMBL" id="CP081303">
    <property type="protein sequence ID" value="QZE13433.1"/>
    <property type="molecule type" value="Genomic_DNA"/>
</dbReference>
<sequence>MKVSIITATYNSSSKVKDAIQSVNDQTYQDIEHVFIDGGSSDNTLELINSISTRKRTILSEPDNGIYDALNKGILMSSGDLIGFVHSDDFLAHPDTISRIVHTIRKSDYDGVYGDLEYIDSSNSSKSIRVWRSCCFSPRLLNRGWMPAHPTFFIKKSVYDQMGLFDIGYRISGDYDFMVRILTSNRYQFGYLSEVISKMRVGGISNRSLKSIIRKSKEDYSIMKQNRFRFPLFVLLNKNISKIPQYFRACQRK</sequence>
<name>A0AC61ND36_9BACT</name>